<gene>
    <name evidence="1" type="ORF">EV420DRAFT_358229</name>
</gene>
<evidence type="ECO:0008006" key="3">
    <source>
        <dbReference type="Google" id="ProtNLM"/>
    </source>
</evidence>
<dbReference type="AlphaFoldDB" id="A0AA39KC72"/>
<dbReference type="RefSeq" id="XP_060330751.1">
    <property type="nucleotide sequence ID" value="XM_060481837.1"/>
</dbReference>
<keyword evidence="2" id="KW-1185">Reference proteome</keyword>
<evidence type="ECO:0000313" key="1">
    <source>
        <dbReference type="EMBL" id="KAK0458481.1"/>
    </source>
</evidence>
<sequence>MFERDAYIVGIITSHDGHQLPWENVAHPKSVLMDIIASPFHKLLTSNDCPTEEDVQNITQFCAEPAEKIRNLDVEIADLQERFNSLISNGRSLQSQLRVDEHLPSSFMNLLLPKEAQQSLLVHVSEMNDHYEEVSNIIDVELINLQEMIQTVSSEREAVQSNFLVAEHLAILSPIRRVPTELLQEIFLYCIGDKQFQDIWPEGGYAFEAPVVFGRVCSRWRRVSFSTPSLWSSLKITISRVAGAVDWAAPGSRKILRAWLKRSGRLPLDVCLSASRTCSAEELERCHLLPWPPTLLPLETHHFDAADGLQ</sequence>
<accession>A0AA39KC72</accession>
<reference evidence="1" key="1">
    <citation type="submission" date="2023-06" db="EMBL/GenBank/DDBJ databases">
        <authorList>
            <consortium name="Lawrence Berkeley National Laboratory"/>
            <person name="Ahrendt S."/>
            <person name="Sahu N."/>
            <person name="Indic B."/>
            <person name="Wong-Bajracharya J."/>
            <person name="Merenyi Z."/>
            <person name="Ke H.-M."/>
            <person name="Monk M."/>
            <person name="Kocsube S."/>
            <person name="Drula E."/>
            <person name="Lipzen A."/>
            <person name="Balint B."/>
            <person name="Henrissat B."/>
            <person name="Andreopoulos B."/>
            <person name="Martin F.M."/>
            <person name="Harder C.B."/>
            <person name="Rigling D."/>
            <person name="Ford K.L."/>
            <person name="Foster G.D."/>
            <person name="Pangilinan J."/>
            <person name="Papanicolaou A."/>
            <person name="Barry K."/>
            <person name="LaButti K."/>
            <person name="Viragh M."/>
            <person name="Koriabine M."/>
            <person name="Yan M."/>
            <person name="Riley R."/>
            <person name="Champramary S."/>
            <person name="Plett K.L."/>
            <person name="Tsai I.J."/>
            <person name="Slot J."/>
            <person name="Sipos G."/>
            <person name="Plett J."/>
            <person name="Nagy L.G."/>
            <person name="Grigoriev I.V."/>
        </authorList>
    </citation>
    <scope>NUCLEOTIDE SEQUENCE</scope>
    <source>
        <strain evidence="1">CCBAS 213</strain>
    </source>
</reference>
<dbReference type="Gene3D" id="1.20.1280.50">
    <property type="match status" value="1"/>
</dbReference>
<organism evidence="1 2">
    <name type="scientific">Armillaria tabescens</name>
    <name type="common">Ringless honey mushroom</name>
    <name type="synonym">Agaricus tabescens</name>
    <dbReference type="NCBI Taxonomy" id="1929756"/>
    <lineage>
        <taxon>Eukaryota</taxon>
        <taxon>Fungi</taxon>
        <taxon>Dikarya</taxon>
        <taxon>Basidiomycota</taxon>
        <taxon>Agaricomycotina</taxon>
        <taxon>Agaricomycetes</taxon>
        <taxon>Agaricomycetidae</taxon>
        <taxon>Agaricales</taxon>
        <taxon>Marasmiineae</taxon>
        <taxon>Physalacriaceae</taxon>
        <taxon>Desarmillaria</taxon>
    </lineage>
</organism>
<dbReference type="EMBL" id="JAUEPS010000017">
    <property type="protein sequence ID" value="KAK0458481.1"/>
    <property type="molecule type" value="Genomic_DNA"/>
</dbReference>
<protein>
    <recommendedName>
        <fullName evidence="3">F-box domain-containing protein</fullName>
    </recommendedName>
</protein>
<name>A0AA39KC72_ARMTA</name>
<dbReference type="GeneID" id="85365385"/>
<proteinExistence type="predicted"/>
<comment type="caution">
    <text evidence="1">The sequence shown here is derived from an EMBL/GenBank/DDBJ whole genome shotgun (WGS) entry which is preliminary data.</text>
</comment>
<evidence type="ECO:0000313" key="2">
    <source>
        <dbReference type="Proteomes" id="UP001175211"/>
    </source>
</evidence>
<dbReference type="Proteomes" id="UP001175211">
    <property type="component" value="Unassembled WGS sequence"/>
</dbReference>